<protein>
    <submittedName>
        <fullName evidence="2">Uncharacterized protein</fullName>
    </submittedName>
</protein>
<organism evidence="2 3">
    <name type="scientific">Anaerocolumna aminovalerica</name>
    <dbReference type="NCBI Taxonomy" id="1527"/>
    <lineage>
        <taxon>Bacteria</taxon>
        <taxon>Bacillati</taxon>
        <taxon>Bacillota</taxon>
        <taxon>Clostridia</taxon>
        <taxon>Lachnospirales</taxon>
        <taxon>Lachnospiraceae</taxon>
        <taxon>Anaerocolumna</taxon>
    </lineage>
</organism>
<evidence type="ECO:0000313" key="2">
    <source>
        <dbReference type="EMBL" id="SFO28716.1"/>
    </source>
</evidence>
<keyword evidence="1" id="KW-0472">Membrane</keyword>
<accession>A0A1I5FYL7</accession>
<evidence type="ECO:0000256" key="1">
    <source>
        <dbReference type="SAM" id="Phobius"/>
    </source>
</evidence>
<dbReference type="STRING" id="1527.SAMN04489757_11665"/>
<proteinExistence type="predicted"/>
<name>A0A1I5FYL7_9FIRM</name>
<dbReference type="Pfam" id="PF20181">
    <property type="entry name" value="DUF6544"/>
    <property type="match status" value="1"/>
</dbReference>
<dbReference type="OrthoDB" id="9786534at2"/>
<evidence type="ECO:0000313" key="3">
    <source>
        <dbReference type="Proteomes" id="UP000198806"/>
    </source>
</evidence>
<dbReference type="EMBL" id="FOWD01000016">
    <property type="protein sequence ID" value="SFO28716.1"/>
    <property type="molecule type" value="Genomic_DNA"/>
</dbReference>
<dbReference type="InterPro" id="IPR046674">
    <property type="entry name" value="DUF6544"/>
</dbReference>
<dbReference type="Proteomes" id="UP000198806">
    <property type="component" value="Unassembled WGS sequence"/>
</dbReference>
<feature type="transmembrane region" description="Helical" evidence="1">
    <location>
        <begin position="6"/>
        <end position="23"/>
    </location>
</feature>
<keyword evidence="1" id="KW-1133">Transmembrane helix</keyword>
<keyword evidence="1" id="KW-0812">Transmembrane</keyword>
<dbReference type="RefSeq" id="WP_091686795.1">
    <property type="nucleotide sequence ID" value="NZ_BAABFM010000020.1"/>
</dbReference>
<dbReference type="AlphaFoldDB" id="A0A1I5FYL7"/>
<sequence length="279" mass="31907">MIIYSAVILVVIASLIYYLSNALRRKYNAEVREGLYRVKNMEESVLTEKDIAHLPEPVQKYLKYVGVLGKEKVKDFKVLINGTMKTDKNREWSQVKIGQHSFLDKITRLFYLNLNMSGIPVLGLHFYKNGIATMEIKVLGLIPIVEGMGKKMNQAETVTVFNDMCILAPASLIDKRIHWELVDSHSVKAIFCNDGNCITATLYFNDIGQLTNFVSDDRYYSPTGKTFESVRWSTPVSSYKNINGFNLVTYGEAIWNFPDGDFCYAKFNIQDIKYNNNND</sequence>
<reference evidence="2 3" key="1">
    <citation type="submission" date="2016-10" db="EMBL/GenBank/DDBJ databases">
        <authorList>
            <person name="de Groot N.N."/>
        </authorList>
    </citation>
    <scope>NUCLEOTIDE SEQUENCE [LARGE SCALE GENOMIC DNA]</scope>
    <source>
        <strain evidence="2 3">DSM 1283</strain>
    </source>
</reference>
<gene>
    <name evidence="2" type="ORF">SAMN04489757_11665</name>
</gene>
<keyword evidence="3" id="KW-1185">Reference proteome</keyword>